<dbReference type="Gene3D" id="3.90.25.10">
    <property type="entry name" value="UDP-galactose 4-epimerase, domain 1"/>
    <property type="match status" value="1"/>
</dbReference>
<dbReference type="EMBL" id="AP014568">
    <property type="protein sequence ID" value="BAO80681.1"/>
    <property type="molecule type" value="Genomic_DNA"/>
</dbReference>
<reference evidence="2 3" key="1">
    <citation type="journal article" date="2014" name="Nat. Commun.">
        <title>Physiological and genomic features of highly alkaliphilic hydrogen-utilizing Betaproteobacteria from a continental serpentinizing site.</title>
        <authorList>
            <person name="Suzuki S."/>
            <person name="Kuenen J.G."/>
            <person name="Schipper K."/>
            <person name="van der Velde S."/>
            <person name="Ishii S."/>
            <person name="Wu A."/>
            <person name="Sorokin D.Y."/>
            <person name="Tenney A."/>
            <person name="Meng X.Y."/>
            <person name="Morrill P.L."/>
            <person name="Kamagata Y."/>
            <person name="Muyzer G."/>
            <person name="Nealson K.H."/>
        </authorList>
    </citation>
    <scope>NUCLEOTIDE SEQUENCE [LARGE SCALE GENOMIC DNA]</scope>
    <source>
        <strain evidence="2 3">A1</strain>
    </source>
</reference>
<feature type="domain" description="NAD(P)-binding" evidence="1">
    <location>
        <begin position="12"/>
        <end position="321"/>
    </location>
</feature>
<sequence length="358" mass="40241">MNPAFWSGKRVFVTGQTGFKGSWLCLWLQSLGAELTGFALAPPTQPNLFEQARVRAGMCSILGDIRELAHLQQAMQAARPEIVIHMAAQPLVRCSYQNPVETYATNVMGTVHLLESVRHTPEIRAVVNITTDKCYENREWVWGYRENEPMGGHDPYSNSKGCSELVTAAYRSSFFHTPGSAALATARAGNVIGGGDWAQDRLIPDILRAFEQGQPVRIRNPHAIRPWQHVLEPLSGYLALAERLYEQGHDYAQAWNFGPRDDDAQPVQWIVEHMVNSWGNGTHWQPDGGTHPHEAHHLKLDISKAQARLGWQPRWPLGMALQKTVEWHQAYLGASDMQQHSLQQIQDYMQTHTGAQTC</sequence>
<dbReference type="PANTHER" id="PTHR43000">
    <property type="entry name" value="DTDP-D-GLUCOSE 4,6-DEHYDRATASE-RELATED"/>
    <property type="match status" value="1"/>
</dbReference>
<name>A0A060NG70_9BURK</name>
<dbReference type="InterPro" id="IPR016040">
    <property type="entry name" value="NAD(P)-bd_dom"/>
</dbReference>
<dbReference type="Gene3D" id="3.40.50.720">
    <property type="entry name" value="NAD(P)-binding Rossmann-like Domain"/>
    <property type="match status" value="1"/>
</dbReference>
<proteinExistence type="predicted"/>
<dbReference type="OrthoDB" id="9779041at2"/>
<dbReference type="AlphaFoldDB" id="A0A060NG70"/>
<accession>A0A060NG70</accession>
<evidence type="ECO:0000313" key="3">
    <source>
        <dbReference type="Proteomes" id="UP000067461"/>
    </source>
</evidence>
<dbReference type="KEGG" id="cbaa:SRAA_0827"/>
<gene>
    <name evidence="2" type="ORF">SRAA_0827</name>
</gene>
<dbReference type="STRING" id="1458425.SRAA_0827"/>
<dbReference type="NCBIfam" id="TIGR02622">
    <property type="entry name" value="CDP_4_6_dhtase"/>
    <property type="match status" value="1"/>
</dbReference>
<dbReference type="InterPro" id="IPR036291">
    <property type="entry name" value="NAD(P)-bd_dom_sf"/>
</dbReference>
<dbReference type="RefSeq" id="WP_144318701.1">
    <property type="nucleotide sequence ID" value="NZ_AP014568.1"/>
</dbReference>
<keyword evidence="3" id="KW-1185">Reference proteome</keyword>
<dbReference type="SUPFAM" id="SSF51735">
    <property type="entry name" value="NAD(P)-binding Rossmann-fold domains"/>
    <property type="match status" value="1"/>
</dbReference>
<dbReference type="Proteomes" id="UP000067461">
    <property type="component" value="Chromosome"/>
</dbReference>
<organism evidence="2 3">
    <name type="scientific">Serpentinimonas raichei</name>
    <dbReference type="NCBI Taxonomy" id="1458425"/>
    <lineage>
        <taxon>Bacteria</taxon>
        <taxon>Pseudomonadati</taxon>
        <taxon>Pseudomonadota</taxon>
        <taxon>Betaproteobacteria</taxon>
        <taxon>Burkholderiales</taxon>
        <taxon>Comamonadaceae</taxon>
        <taxon>Serpentinimonas</taxon>
    </lineage>
</organism>
<dbReference type="CDD" id="cd05252">
    <property type="entry name" value="CDP_GD_SDR_e"/>
    <property type="match status" value="1"/>
</dbReference>
<protein>
    <submittedName>
        <fullName evidence="2">Nucleoside-diphosphate-sugar epimerase</fullName>
    </submittedName>
</protein>
<dbReference type="HOGENOM" id="CLU_007383_1_7_4"/>
<dbReference type="Pfam" id="PF16363">
    <property type="entry name" value="GDP_Man_Dehyd"/>
    <property type="match status" value="1"/>
</dbReference>
<dbReference type="InterPro" id="IPR013445">
    <property type="entry name" value="CDP_4_6_deHydtase"/>
</dbReference>
<evidence type="ECO:0000259" key="1">
    <source>
        <dbReference type="Pfam" id="PF16363"/>
    </source>
</evidence>
<evidence type="ECO:0000313" key="2">
    <source>
        <dbReference type="EMBL" id="BAO80681.1"/>
    </source>
</evidence>